<dbReference type="CDD" id="cd12110">
    <property type="entry name" value="PHP_HisPPase_Hisj_like"/>
    <property type="match status" value="1"/>
</dbReference>
<dbReference type="Proteomes" id="UP001150538">
    <property type="component" value="Unassembled WGS sequence"/>
</dbReference>
<keyword evidence="5 8" id="KW-0378">Hydrolase</keyword>
<name>A0A9W8A0I6_9FUNG</name>
<dbReference type="PANTHER" id="PTHR21039">
    <property type="entry name" value="HISTIDINOL PHOSPHATASE-RELATED"/>
    <property type="match status" value="1"/>
</dbReference>
<comment type="similarity">
    <text evidence="2 8">Belongs to the PHP hydrolase family. HisK subfamily.</text>
</comment>
<evidence type="ECO:0000256" key="6">
    <source>
        <dbReference type="ARBA" id="ARBA00023102"/>
    </source>
</evidence>
<gene>
    <name evidence="10" type="ORF">H4219_004189</name>
</gene>
<comment type="pathway">
    <text evidence="1 8">Amino-acid biosynthesis; L-histidine biosynthesis; L-histidine from 5-phospho-alpha-D-ribose 1-diphosphate: step 8/9.</text>
</comment>
<evidence type="ECO:0000256" key="1">
    <source>
        <dbReference type="ARBA" id="ARBA00004970"/>
    </source>
</evidence>
<dbReference type="EC" id="3.1.3.15" evidence="3 8"/>
<evidence type="ECO:0000256" key="2">
    <source>
        <dbReference type="ARBA" id="ARBA00009152"/>
    </source>
</evidence>
<evidence type="ECO:0000256" key="7">
    <source>
        <dbReference type="ARBA" id="ARBA00049158"/>
    </source>
</evidence>
<protein>
    <recommendedName>
        <fullName evidence="3 8">Histidinol-phosphatase</fullName>
        <shortName evidence="8">HolPase</shortName>
        <ecNumber evidence="3 8">3.1.3.15</ecNumber>
    </recommendedName>
</protein>
<dbReference type="PANTHER" id="PTHR21039:SF0">
    <property type="entry name" value="HISTIDINOL-PHOSPHATASE"/>
    <property type="match status" value="1"/>
</dbReference>
<reference evidence="10" key="1">
    <citation type="submission" date="2022-07" db="EMBL/GenBank/DDBJ databases">
        <title>Phylogenomic reconstructions and comparative analyses of Kickxellomycotina fungi.</title>
        <authorList>
            <person name="Reynolds N.K."/>
            <person name="Stajich J.E."/>
            <person name="Barry K."/>
            <person name="Grigoriev I.V."/>
            <person name="Crous P."/>
            <person name="Smith M.E."/>
        </authorList>
    </citation>
    <scope>NUCLEOTIDE SEQUENCE</scope>
    <source>
        <strain evidence="10">NBRC 100468</strain>
    </source>
</reference>
<dbReference type="Pfam" id="PF02811">
    <property type="entry name" value="PHP"/>
    <property type="match status" value="1"/>
</dbReference>
<keyword evidence="4 8" id="KW-0028">Amino-acid biosynthesis</keyword>
<evidence type="ECO:0000313" key="10">
    <source>
        <dbReference type="EMBL" id="KAJ1915659.1"/>
    </source>
</evidence>
<dbReference type="InterPro" id="IPR004013">
    <property type="entry name" value="PHP_dom"/>
</dbReference>
<dbReference type="InterPro" id="IPR010140">
    <property type="entry name" value="Histidinol_P_phosphatase_HisJ"/>
</dbReference>
<comment type="catalytic activity">
    <reaction evidence="7 8">
        <text>L-histidinol phosphate + H2O = L-histidinol + phosphate</text>
        <dbReference type="Rhea" id="RHEA:14465"/>
        <dbReference type="ChEBI" id="CHEBI:15377"/>
        <dbReference type="ChEBI" id="CHEBI:43474"/>
        <dbReference type="ChEBI" id="CHEBI:57699"/>
        <dbReference type="ChEBI" id="CHEBI:57980"/>
        <dbReference type="EC" id="3.1.3.15"/>
    </reaction>
</comment>
<proteinExistence type="inferred from homology"/>
<dbReference type="Gene3D" id="3.20.20.140">
    <property type="entry name" value="Metal-dependent hydrolases"/>
    <property type="match status" value="1"/>
</dbReference>
<dbReference type="EMBL" id="JANBPU010000136">
    <property type="protein sequence ID" value="KAJ1915659.1"/>
    <property type="molecule type" value="Genomic_DNA"/>
</dbReference>
<organism evidence="10 11">
    <name type="scientific">Mycoemilia scoparia</name>
    <dbReference type="NCBI Taxonomy" id="417184"/>
    <lineage>
        <taxon>Eukaryota</taxon>
        <taxon>Fungi</taxon>
        <taxon>Fungi incertae sedis</taxon>
        <taxon>Zoopagomycota</taxon>
        <taxon>Kickxellomycotina</taxon>
        <taxon>Kickxellomycetes</taxon>
        <taxon>Kickxellales</taxon>
        <taxon>Kickxellaceae</taxon>
        <taxon>Mycoemilia</taxon>
    </lineage>
</organism>
<feature type="domain" description="PHP" evidence="9">
    <location>
        <begin position="5"/>
        <end position="212"/>
    </location>
</feature>
<keyword evidence="11" id="KW-1185">Reference proteome</keyword>
<dbReference type="GO" id="GO:0004401">
    <property type="term" value="F:histidinol-phosphatase activity"/>
    <property type="evidence" value="ECO:0007669"/>
    <property type="project" value="UniProtKB-UniRule"/>
</dbReference>
<evidence type="ECO:0000256" key="3">
    <source>
        <dbReference type="ARBA" id="ARBA00013085"/>
    </source>
</evidence>
<evidence type="ECO:0000313" key="11">
    <source>
        <dbReference type="Proteomes" id="UP001150538"/>
    </source>
</evidence>
<evidence type="ECO:0000256" key="5">
    <source>
        <dbReference type="ARBA" id="ARBA00022801"/>
    </source>
</evidence>
<sequence length="304" mass="35134">MPFTFHTHSGQFCNHAHGTLEEVIESAKSKKFHTIGLSEHIPRTRAKDLYPEESHLTPPDLFELFENYVEEARRLKALNENKINIIIGAETEYITPEATSLIEELRSKYSLDYVVGSLHHVKEIPIDFDKETYQKALDSCGGDYNELYSVYFDAQYELITRIKPEVIGHFDLIRIFSPKSEQSLADRPEVWAKVQRNIDAAIKYNAIFEINSRAWKKGLPNAYPLKDVLQELINRGAKFTISDDSHGPRDVGLYYSNLFEYLKTMNIKTLSYFVKDSDNDVLRCVELTDALNHPFWTLNGYNQN</sequence>
<evidence type="ECO:0000256" key="4">
    <source>
        <dbReference type="ARBA" id="ARBA00022605"/>
    </source>
</evidence>
<dbReference type="GO" id="GO:0000105">
    <property type="term" value="P:L-histidine biosynthetic process"/>
    <property type="evidence" value="ECO:0007669"/>
    <property type="project" value="UniProtKB-UniRule"/>
</dbReference>
<dbReference type="NCBIfam" id="TIGR01856">
    <property type="entry name" value="hisJ_fam"/>
    <property type="match status" value="1"/>
</dbReference>
<evidence type="ECO:0000259" key="9">
    <source>
        <dbReference type="Pfam" id="PF02811"/>
    </source>
</evidence>
<dbReference type="SUPFAM" id="SSF89550">
    <property type="entry name" value="PHP domain-like"/>
    <property type="match status" value="1"/>
</dbReference>
<accession>A0A9W8A0I6</accession>
<dbReference type="GO" id="GO:0005737">
    <property type="term" value="C:cytoplasm"/>
    <property type="evidence" value="ECO:0007669"/>
    <property type="project" value="TreeGrafter"/>
</dbReference>
<dbReference type="AlphaFoldDB" id="A0A9W8A0I6"/>
<dbReference type="InterPro" id="IPR016195">
    <property type="entry name" value="Pol/histidinol_Pase-like"/>
</dbReference>
<dbReference type="OrthoDB" id="5957391at2759"/>
<comment type="caution">
    <text evidence="10">The sequence shown here is derived from an EMBL/GenBank/DDBJ whole genome shotgun (WGS) entry which is preliminary data.</text>
</comment>
<evidence type="ECO:0000256" key="8">
    <source>
        <dbReference type="RuleBase" id="RU366003"/>
    </source>
</evidence>
<keyword evidence="6 8" id="KW-0368">Histidine biosynthesis</keyword>